<dbReference type="InterPro" id="IPR010982">
    <property type="entry name" value="Lambda_DNA-bd_dom_sf"/>
</dbReference>
<comment type="caution">
    <text evidence="2">The sequence shown here is derived from an EMBL/GenBank/DDBJ whole genome shotgun (WGS) entry which is preliminary data.</text>
</comment>
<evidence type="ECO:0000313" key="2">
    <source>
        <dbReference type="EMBL" id="MDT1974557.1"/>
    </source>
</evidence>
<dbReference type="Pfam" id="PF13443">
    <property type="entry name" value="HTH_26"/>
    <property type="match status" value="1"/>
</dbReference>
<evidence type="ECO:0000259" key="1">
    <source>
        <dbReference type="PROSITE" id="PS50943"/>
    </source>
</evidence>
<dbReference type="EMBL" id="JALRMR010000010">
    <property type="protein sequence ID" value="MDT1974557.1"/>
    <property type="molecule type" value="Genomic_DNA"/>
</dbReference>
<accession>A0AAW8RBV2</accession>
<dbReference type="PROSITE" id="PS50943">
    <property type="entry name" value="HTH_CROC1"/>
    <property type="match status" value="1"/>
</dbReference>
<reference evidence="2" key="1">
    <citation type="submission" date="2022-04" db="EMBL/GenBank/DDBJ databases">
        <title>Draft genome sequences of lactic acid bacteria (LAB) strains involved in meat spoilage.</title>
        <authorList>
            <person name="Palevich N."/>
        </authorList>
    </citation>
    <scope>NUCLEOTIDE SEQUENCE</scope>
    <source>
        <strain evidence="2">9-14</strain>
    </source>
</reference>
<dbReference type="InterPro" id="IPR001387">
    <property type="entry name" value="Cro/C1-type_HTH"/>
</dbReference>
<dbReference type="RefSeq" id="WP_311780573.1">
    <property type="nucleotide sequence ID" value="NZ_JALRMR010000010.1"/>
</dbReference>
<evidence type="ECO:0000313" key="3">
    <source>
        <dbReference type="Proteomes" id="UP001249945"/>
    </source>
</evidence>
<sequence>MIRNRLGILMAERGIKISDVYEATKISRSTLTSISQNDSKMIQLETIDSLCNYFSITPNDFFDYAPFILKFDCYISSFRSDAFDNLDYEKKELKSFGNDDARVNRLIDYELDILGESRYTLEIIVKRGEKHYKYLMSVDIFRIDDGEESNAPKKFDLEVILNDQYGTKSFVEEIYNEVSVTFKTQIKNECFDLIETKIDSLQDYANIQQRGVDIFVETPFGDTDFRKTPNTQSVEDLKKKYGSLLYNYLKT</sequence>
<proteinExistence type="predicted"/>
<dbReference type="GO" id="GO:0003677">
    <property type="term" value="F:DNA binding"/>
    <property type="evidence" value="ECO:0007669"/>
    <property type="project" value="InterPro"/>
</dbReference>
<organism evidence="2 3">
    <name type="scientific">Carnobacterium divergens</name>
    <name type="common">Lactobacillus divergens</name>
    <dbReference type="NCBI Taxonomy" id="2748"/>
    <lineage>
        <taxon>Bacteria</taxon>
        <taxon>Bacillati</taxon>
        <taxon>Bacillota</taxon>
        <taxon>Bacilli</taxon>
        <taxon>Lactobacillales</taxon>
        <taxon>Carnobacteriaceae</taxon>
        <taxon>Carnobacterium</taxon>
    </lineage>
</organism>
<dbReference type="SMART" id="SM00530">
    <property type="entry name" value="HTH_XRE"/>
    <property type="match status" value="1"/>
</dbReference>
<dbReference type="Proteomes" id="UP001249945">
    <property type="component" value="Unassembled WGS sequence"/>
</dbReference>
<protein>
    <submittedName>
        <fullName evidence="2">XRE family transcriptional regulator</fullName>
    </submittedName>
</protein>
<name>A0AAW8RBV2_CARDV</name>
<feature type="domain" description="HTH cro/C1-type" evidence="1">
    <location>
        <begin position="9"/>
        <end position="61"/>
    </location>
</feature>
<dbReference type="CDD" id="cd00093">
    <property type="entry name" value="HTH_XRE"/>
    <property type="match status" value="1"/>
</dbReference>
<gene>
    <name evidence="2" type="ORF">MX635_09160</name>
</gene>
<dbReference type="AlphaFoldDB" id="A0AAW8RBV2"/>
<dbReference type="SUPFAM" id="SSF47413">
    <property type="entry name" value="lambda repressor-like DNA-binding domains"/>
    <property type="match status" value="1"/>
</dbReference>
<dbReference type="Gene3D" id="1.10.260.40">
    <property type="entry name" value="lambda repressor-like DNA-binding domains"/>
    <property type="match status" value="1"/>
</dbReference>